<dbReference type="InterPro" id="IPR039417">
    <property type="entry name" value="Peptidase_C1A_papain-like"/>
</dbReference>
<evidence type="ECO:0000313" key="3">
    <source>
        <dbReference type="EMBL" id="KAJ9600333.1"/>
    </source>
</evidence>
<reference evidence="3" key="2">
    <citation type="submission" date="2023-05" db="EMBL/GenBank/DDBJ databases">
        <authorList>
            <person name="Fouks B."/>
        </authorList>
    </citation>
    <scope>NUCLEOTIDE SEQUENCE</scope>
    <source>
        <strain evidence="3">Stay&amp;Tobe</strain>
        <tissue evidence="3">Testes</tissue>
    </source>
</reference>
<name>A0AAD8AJI7_DIPPU</name>
<dbReference type="Proteomes" id="UP001233999">
    <property type="component" value="Unassembled WGS sequence"/>
</dbReference>
<accession>A0AAD8AJI7</accession>
<dbReference type="SUPFAM" id="SSF54001">
    <property type="entry name" value="Cysteine proteinases"/>
    <property type="match status" value="1"/>
</dbReference>
<dbReference type="SMART" id="SM00645">
    <property type="entry name" value="Pept_C1"/>
    <property type="match status" value="1"/>
</dbReference>
<dbReference type="InterPro" id="IPR000668">
    <property type="entry name" value="Peptidase_C1A_C"/>
</dbReference>
<comment type="similarity">
    <text evidence="1">Belongs to the peptidase C1 family.</text>
</comment>
<dbReference type="AlphaFoldDB" id="A0AAD8AJI7"/>
<protein>
    <recommendedName>
        <fullName evidence="2">Peptidase C1A papain C-terminal domain-containing protein</fullName>
    </recommendedName>
</protein>
<dbReference type="EMBL" id="JASPKZ010000432">
    <property type="protein sequence ID" value="KAJ9600333.1"/>
    <property type="molecule type" value="Genomic_DNA"/>
</dbReference>
<feature type="domain" description="Peptidase C1A papain C-terminal" evidence="2">
    <location>
        <begin position="1"/>
        <end position="124"/>
    </location>
</feature>
<dbReference type="Pfam" id="PF00112">
    <property type="entry name" value="Peptidase_C1"/>
    <property type="match status" value="1"/>
</dbReference>
<comment type="caution">
    <text evidence="3">The sequence shown here is derived from an EMBL/GenBank/DDBJ whole genome shotgun (WGS) entry which is preliminary data.</text>
</comment>
<gene>
    <name evidence="3" type="ORF">L9F63_009409</name>
</gene>
<dbReference type="GO" id="GO:0008234">
    <property type="term" value="F:cysteine-type peptidase activity"/>
    <property type="evidence" value="ECO:0007669"/>
    <property type="project" value="InterPro"/>
</dbReference>
<dbReference type="InterPro" id="IPR025660">
    <property type="entry name" value="Pept_his_AS"/>
</dbReference>
<evidence type="ECO:0000313" key="4">
    <source>
        <dbReference type="Proteomes" id="UP001233999"/>
    </source>
</evidence>
<keyword evidence="4" id="KW-1185">Reference proteome</keyword>
<organism evidence="3 4">
    <name type="scientific">Diploptera punctata</name>
    <name type="common">Pacific beetle cockroach</name>
    <dbReference type="NCBI Taxonomy" id="6984"/>
    <lineage>
        <taxon>Eukaryota</taxon>
        <taxon>Metazoa</taxon>
        <taxon>Ecdysozoa</taxon>
        <taxon>Arthropoda</taxon>
        <taxon>Hexapoda</taxon>
        <taxon>Insecta</taxon>
        <taxon>Pterygota</taxon>
        <taxon>Neoptera</taxon>
        <taxon>Polyneoptera</taxon>
        <taxon>Dictyoptera</taxon>
        <taxon>Blattodea</taxon>
        <taxon>Blaberoidea</taxon>
        <taxon>Blaberidae</taxon>
        <taxon>Diplopterinae</taxon>
        <taxon>Diploptera</taxon>
    </lineage>
</organism>
<evidence type="ECO:0000256" key="1">
    <source>
        <dbReference type="ARBA" id="ARBA00008455"/>
    </source>
</evidence>
<dbReference type="PROSITE" id="PS00639">
    <property type="entry name" value="THIOL_PROTEASE_HIS"/>
    <property type="match status" value="1"/>
</dbReference>
<feature type="non-terminal residue" evidence="3">
    <location>
        <position position="125"/>
    </location>
</feature>
<reference evidence="3" key="1">
    <citation type="journal article" date="2023" name="IScience">
        <title>Live-bearing cockroach genome reveals convergent evolutionary mechanisms linked to viviparity in insects and beyond.</title>
        <authorList>
            <person name="Fouks B."/>
            <person name="Harrison M.C."/>
            <person name="Mikhailova A.A."/>
            <person name="Marchal E."/>
            <person name="English S."/>
            <person name="Carruthers M."/>
            <person name="Jennings E.C."/>
            <person name="Chiamaka E.L."/>
            <person name="Frigard R.A."/>
            <person name="Pippel M."/>
            <person name="Attardo G.M."/>
            <person name="Benoit J.B."/>
            <person name="Bornberg-Bauer E."/>
            <person name="Tobe S.S."/>
        </authorList>
    </citation>
    <scope>NUCLEOTIDE SEQUENCE</scope>
    <source>
        <strain evidence="3">Stay&amp;Tobe</strain>
    </source>
</reference>
<dbReference type="InterPro" id="IPR038765">
    <property type="entry name" value="Papain-like_cys_pep_sf"/>
</dbReference>
<sequence length="125" mass="13635">NGTCVYSNKTIGATDTGYVDLALGDEEKLKVAIATIGPISVGICASSILFPYYHSGIFCAPDCYSDYLNHAVLVVGYGTDKKTKKDYYIVKNSWGEKWGDHGYIKMCRNHNNHCGIASAAIYPLV</sequence>
<dbReference type="Gene3D" id="3.90.70.10">
    <property type="entry name" value="Cysteine proteinases"/>
    <property type="match status" value="1"/>
</dbReference>
<dbReference type="CDD" id="cd02248">
    <property type="entry name" value="Peptidase_C1A"/>
    <property type="match status" value="1"/>
</dbReference>
<dbReference type="InterPro" id="IPR013128">
    <property type="entry name" value="Peptidase_C1A"/>
</dbReference>
<dbReference type="GO" id="GO:0006508">
    <property type="term" value="P:proteolysis"/>
    <property type="evidence" value="ECO:0007669"/>
    <property type="project" value="InterPro"/>
</dbReference>
<proteinExistence type="inferred from homology"/>
<evidence type="ECO:0000259" key="2">
    <source>
        <dbReference type="SMART" id="SM00645"/>
    </source>
</evidence>
<dbReference type="PANTHER" id="PTHR12411">
    <property type="entry name" value="CYSTEINE PROTEASE FAMILY C1-RELATED"/>
    <property type="match status" value="1"/>
</dbReference>